<dbReference type="PROSITE" id="PS00524">
    <property type="entry name" value="SMB_1"/>
    <property type="match status" value="1"/>
</dbReference>
<dbReference type="Gene3D" id="4.10.410.20">
    <property type="match status" value="1"/>
</dbReference>
<dbReference type="Proteomes" id="UP001497525">
    <property type="component" value="Unassembled WGS sequence"/>
</dbReference>
<dbReference type="PANTHER" id="PTHR20920:SF5">
    <property type="entry name" value="SMB DOMAIN-CONTAINING PROTEIN"/>
    <property type="match status" value="1"/>
</dbReference>
<dbReference type="SMART" id="SM00209">
    <property type="entry name" value="TSP1"/>
    <property type="match status" value="1"/>
</dbReference>
<keyword evidence="1" id="KW-0732">Signal</keyword>
<dbReference type="InterPro" id="IPR039942">
    <property type="entry name" value="SBSPO"/>
</dbReference>
<dbReference type="InterPro" id="IPR036383">
    <property type="entry name" value="TSP1_rpt_sf"/>
</dbReference>
<evidence type="ECO:0000313" key="6">
    <source>
        <dbReference type="EMBL" id="CAL5134328.1"/>
    </source>
</evidence>
<gene>
    <name evidence="6" type="ORF">CDAUBV1_LOCUS7533</name>
</gene>
<evidence type="ECO:0000313" key="7">
    <source>
        <dbReference type="Proteomes" id="UP001497525"/>
    </source>
</evidence>
<organism evidence="6 7">
    <name type="scientific">Calicophoron daubneyi</name>
    <name type="common">Rumen fluke</name>
    <name type="synonym">Paramphistomum daubneyi</name>
    <dbReference type="NCBI Taxonomy" id="300641"/>
    <lineage>
        <taxon>Eukaryota</taxon>
        <taxon>Metazoa</taxon>
        <taxon>Spiralia</taxon>
        <taxon>Lophotrochozoa</taxon>
        <taxon>Platyhelminthes</taxon>
        <taxon>Trematoda</taxon>
        <taxon>Digenea</taxon>
        <taxon>Plagiorchiida</taxon>
        <taxon>Pronocephalata</taxon>
        <taxon>Paramphistomoidea</taxon>
        <taxon>Paramphistomidae</taxon>
        <taxon>Calicophoron</taxon>
    </lineage>
</organism>
<comment type="caution">
    <text evidence="6">The sequence shown here is derived from an EMBL/GenBank/DDBJ whole genome shotgun (WGS) entry which is preliminary data.</text>
</comment>
<evidence type="ECO:0000256" key="1">
    <source>
        <dbReference type="ARBA" id="ARBA00022729"/>
    </source>
</evidence>
<dbReference type="InterPro" id="IPR036024">
    <property type="entry name" value="Somatomedin_B-like_dom_sf"/>
</dbReference>
<sequence>MMDILKDKQQIYPNSGLRPTVQRSSCNRIFDSLPRSMYPREKSVSRITQTRNFTHGAIVLLLCTVILLAISSIPLSEASCLTKEGLRVCCQGRRSECTRPIVDGNYRTTSWTGELSSKFCFCDEHCLVTNDCCSDYREICQKPKVDCQVSQWSEWSACSRQCGRGLMERHRTAIRQPQNGGAHCPILDERKSCQGFYCPSRRVGRSDALMVTFMHQARAEVAHLLPLRGDVLRMTRRYDMRWDERRKLYLGRLIKMNLTEPPDPDPYCVIYEITHANPACQSHNPLWQFTKEDNGLSRTRRSYSDGGLNSQRQTFTFDRGTSRWSNGYRYGPRFTSFQRPSSGSLSIMSSWGMSELWTHAWQTHAGLLIPGQQICVTCYPAYMREDLGYRCSGTGLLNMETRWRALRTADCQGTFRMVSLPQRKCTCERGSSSFIFV</sequence>
<protein>
    <recommendedName>
        <fullName evidence="5">SMB domain-containing protein</fullName>
    </recommendedName>
</protein>
<dbReference type="EMBL" id="CAXLJL010000190">
    <property type="protein sequence ID" value="CAL5134328.1"/>
    <property type="molecule type" value="Genomic_DNA"/>
</dbReference>
<keyword evidence="2" id="KW-1015">Disulfide bond</keyword>
<dbReference type="FunFam" id="2.20.100.10:FF:000134">
    <property type="entry name" value="Uncharacterized protein"/>
    <property type="match status" value="1"/>
</dbReference>
<dbReference type="PANTHER" id="PTHR20920">
    <property type="entry name" value="RPE-SPONDIN"/>
    <property type="match status" value="1"/>
</dbReference>
<dbReference type="Pfam" id="PF19028">
    <property type="entry name" value="TSP1_spondin"/>
    <property type="match status" value="1"/>
</dbReference>
<proteinExistence type="predicted"/>
<keyword evidence="4" id="KW-0812">Transmembrane</keyword>
<accession>A0AAV2TD60</accession>
<dbReference type="SUPFAM" id="SSF90188">
    <property type="entry name" value="Somatomedin B domain"/>
    <property type="match status" value="1"/>
</dbReference>
<dbReference type="InterPro" id="IPR001212">
    <property type="entry name" value="Somatomedin_B_dom"/>
</dbReference>
<dbReference type="InterPro" id="IPR044004">
    <property type="entry name" value="TSP1_spondin_dom"/>
</dbReference>
<feature type="transmembrane region" description="Helical" evidence="4">
    <location>
        <begin position="53"/>
        <end position="73"/>
    </location>
</feature>
<evidence type="ECO:0000256" key="2">
    <source>
        <dbReference type="ARBA" id="ARBA00023157"/>
    </source>
</evidence>
<keyword evidence="3" id="KW-0325">Glycoprotein</keyword>
<dbReference type="SUPFAM" id="SSF82895">
    <property type="entry name" value="TSP-1 type 1 repeat"/>
    <property type="match status" value="1"/>
</dbReference>
<reference evidence="6" key="1">
    <citation type="submission" date="2024-06" db="EMBL/GenBank/DDBJ databases">
        <authorList>
            <person name="Liu X."/>
            <person name="Lenzi L."/>
            <person name="Haldenby T S."/>
            <person name="Uol C."/>
        </authorList>
    </citation>
    <scope>NUCLEOTIDE SEQUENCE</scope>
</reference>
<dbReference type="Gene3D" id="2.20.100.10">
    <property type="entry name" value="Thrombospondin type-1 (TSP1) repeat"/>
    <property type="match status" value="1"/>
</dbReference>
<dbReference type="InterPro" id="IPR000884">
    <property type="entry name" value="TSP1_rpt"/>
</dbReference>
<name>A0AAV2TD60_CALDB</name>
<dbReference type="PROSITE" id="PS50958">
    <property type="entry name" value="SMB_2"/>
    <property type="match status" value="1"/>
</dbReference>
<dbReference type="AlphaFoldDB" id="A0AAV2TD60"/>
<keyword evidence="4" id="KW-1133">Transmembrane helix</keyword>
<evidence type="ECO:0000259" key="5">
    <source>
        <dbReference type="PROSITE" id="PS50958"/>
    </source>
</evidence>
<evidence type="ECO:0000256" key="3">
    <source>
        <dbReference type="ARBA" id="ARBA00023180"/>
    </source>
</evidence>
<dbReference type="PROSITE" id="PS50092">
    <property type="entry name" value="TSP1"/>
    <property type="match status" value="1"/>
</dbReference>
<keyword evidence="4" id="KW-0472">Membrane</keyword>
<evidence type="ECO:0000256" key="4">
    <source>
        <dbReference type="SAM" id="Phobius"/>
    </source>
</evidence>
<feature type="domain" description="SMB" evidence="5">
    <location>
        <begin position="93"/>
        <end position="144"/>
    </location>
</feature>